<protein>
    <submittedName>
        <fullName evidence="8">7TM diverse intracellular signalling domain protein</fullName>
    </submittedName>
</protein>
<feature type="transmembrane region" description="Helical" evidence="3">
    <location>
        <begin position="324"/>
        <end position="343"/>
    </location>
</feature>
<dbReference type="GO" id="GO:0016791">
    <property type="term" value="F:phosphatase activity"/>
    <property type="evidence" value="ECO:0007669"/>
    <property type="project" value="TreeGrafter"/>
</dbReference>
<evidence type="ECO:0000256" key="3">
    <source>
        <dbReference type="SAM" id="Phobius"/>
    </source>
</evidence>
<dbReference type="Gene3D" id="2.60.40.2380">
    <property type="match status" value="1"/>
</dbReference>
<feature type="transmembrane region" description="Helical" evidence="3">
    <location>
        <begin position="239"/>
        <end position="257"/>
    </location>
</feature>
<comment type="caution">
    <text evidence="8">The sequence shown here is derived from an EMBL/GenBank/DDBJ whole genome shotgun (WGS) entry which is preliminary data.</text>
</comment>
<dbReference type="Pfam" id="PF07228">
    <property type="entry name" value="SpoIIE"/>
    <property type="match status" value="1"/>
</dbReference>
<dbReference type="AlphaFoldDB" id="A1ZF76"/>
<feature type="signal peptide" evidence="4">
    <location>
        <begin position="1"/>
        <end position="19"/>
    </location>
</feature>
<evidence type="ECO:0000259" key="5">
    <source>
        <dbReference type="Pfam" id="PF07228"/>
    </source>
</evidence>
<keyword evidence="3" id="KW-0812">Transmembrane</keyword>
<organism evidence="8 9">
    <name type="scientific">Microscilla marina ATCC 23134</name>
    <dbReference type="NCBI Taxonomy" id="313606"/>
    <lineage>
        <taxon>Bacteria</taxon>
        <taxon>Pseudomonadati</taxon>
        <taxon>Bacteroidota</taxon>
        <taxon>Cytophagia</taxon>
        <taxon>Cytophagales</taxon>
        <taxon>Microscillaceae</taxon>
        <taxon>Microscilla</taxon>
    </lineage>
</organism>
<reference evidence="8 9" key="1">
    <citation type="submission" date="2007-01" db="EMBL/GenBank/DDBJ databases">
        <authorList>
            <person name="Haygood M."/>
            <person name="Podell S."/>
            <person name="Anderson C."/>
            <person name="Hopkinson B."/>
            <person name="Roe K."/>
            <person name="Barbeau K."/>
            <person name="Gaasterland T."/>
            <person name="Ferriera S."/>
            <person name="Johnson J."/>
            <person name="Kravitz S."/>
            <person name="Beeson K."/>
            <person name="Sutton G."/>
            <person name="Rogers Y.-H."/>
            <person name="Friedman R."/>
            <person name="Frazier M."/>
            <person name="Venter J.C."/>
        </authorList>
    </citation>
    <scope>NUCLEOTIDE SEQUENCE [LARGE SCALE GENOMIC DNA]</scope>
    <source>
        <strain evidence="8 9">ATCC 23134</strain>
    </source>
</reference>
<dbReference type="InterPro" id="IPR036457">
    <property type="entry name" value="PPM-type-like_dom_sf"/>
</dbReference>
<dbReference type="Proteomes" id="UP000004095">
    <property type="component" value="Unassembled WGS sequence"/>
</dbReference>
<feature type="transmembrane region" description="Helical" evidence="3">
    <location>
        <begin position="206"/>
        <end position="233"/>
    </location>
</feature>
<dbReference type="eggNOG" id="COG2208">
    <property type="taxonomic scope" value="Bacteria"/>
</dbReference>
<feature type="coiled-coil region" evidence="2">
    <location>
        <begin position="400"/>
        <end position="452"/>
    </location>
</feature>
<dbReference type="Pfam" id="PF07696">
    <property type="entry name" value="7TMR-DISMED2"/>
    <property type="match status" value="1"/>
</dbReference>
<feature type="domain" description="7TM-DISM receptor extracellular" evidence="6">
    <location>
        <begin position="179"/>
        <end position="377"/>
    </location>
</feature>
<feature type="chain" id="PRO_5002641398" evidence="4">
    <location>
        <begin position="20"/>
        <end position="700"/>
    </location>
</feature>
<dbReference type="Gene3D" id="3.60.40.10">
    <property type="entry name" value="PPM-type phosphatase domain"/>
    <property type="match status" value="1"/>
</dbReference>
<evidence type="ECO:0000313" key="9">
    <source>
        <dbReference type="Proteomes" id="UP000004095"/>
    </source>
</evidence>
<gene>
    <name evidence="8" type="ORF">M23134_07588</name>
</gene>
<dbReference type="OrthoDB" id="9783459at2"/>
<feature type="transmembrane region" description="Helical" evidence="3">
    <location>
        <begin position="297"/>
        <end position="317"/>
    </location>
</feature>
<evidence type="ECO:0000313" key="8">
    <source>
        <dbReference type="EMBL" id="EAY31178.1"/>
    </source>
</evidence>
<dbReference type="RefSeq" id="WP_002694335.1">
    <property type="nucleotide sequence ID" value="NZ_AAWS01000004.1"/>
</dbReference>
<keyword evidence="2" id="KW-0175">Coiled coil</keyword>
<feature type="transmembrane region" description="Helical" evidence="3">
    <location>
        <begin position="269"/>
        <end position="291"/>
    </location>
</feature>
<dbReference type="InterPro" id="IPR011622">
    <property type="entry name" value="7TMR_DISM_rcpt_extracell_dom2"/>
</dbReference>
<dbReference type="Pfam" id="PF07695">
    <property type="entry name" value="7TMR-DISM_7TM"/>
    <property type="match status" value="1"/>
</dbReference>
<proteinExistence type="predicted"/>
<dbReference type="PANTHER" id="PTHR43156">
    <property type="entry name" value="STAGE II SPORULATION PROTEIN E-RELATED"/>
    <property type="match status" value="1"/>
</dbReference>
<dbReference type="EMBL" id="AAWS01000004">
    <property type="protein sequence ID" value="EAY31178.1"/>
    <property type="molecule type" value="Genomic_DNA"/>
</dbReference>
<dbReference type="InterPro" id="IPR052016">
    <property type="entry name" value="Bact_Sigma-Reg"/>
</dbReference>
<keyword evidence="1" id="KW-0378">Hydrolase</keyword>
<accession>A1ZF76</accession>
<feature type="transmembrane region" description="Helical" evidence="3">
    <location>
        <begin position="179"/>
        <end position="199"/>
    </location>
</feature>
<evidence type="ECO:0000259" key="6">
    <source>
        <dbReference type="Pfam" id="PF07695"/>
    </source>
</evidence>
<keyword evidence="9" id="KW-1185">Reference proteome</keyword>
<evidence type="ECO:0000256" key="1">
    <source>
        <dbReference type="ARBA" id="ARBA00022801"/>
    </source>
</evidence>
<evidence type="ECO:0000256" key="4">
    <source>
        <dbReference type="SAM" id="SignalP"/>
    </source>
</evidence>
<keyword evidence="3" id="KW-0472">Membrane</keyword>
<evidence type="ECO:0000259" key="7">
    <source>
        <dbReference type="Pfam" id="PF07696"/>
    </source>
</evidence>
<evidence type="ECO:0000256" key="2">
    <source>
        <dbReference type="SAM" id="Coils"/>
    </source>
</evidence>
<dbReference type="InterPro" id="IPR011623">
    <property type="entry name" value="7TMR_DISM_rcpt_extracell_dom1"/>
</dbReference>
<keyword evidence="4" id="KW-0732">Signal</keyword>
<sequence>MRFLIFISLCVCISFNNFAQFIPEEQLLSVSKKMMVLEDNTGTFTINDIVKPSSQQKFQSFRKKIFSHPVSKSAFWFKITIENKSNKDVWLSIADTRLKYIDFYTPKTDGTYSPPLLLGASRPQQNKVFPSAFYCVPIRQHLSPQTYYLRVKGSLNLLLPFEVGTTQSLIKKFDTYDQILNIFIGLVLSMLVYNLFLFFATHDRLYLIYVSYLAMVFLVTPFSNGQAMFFYSWFWDNFLVWQSPLFWTITLFVDLYLNLRQHALQLKRWLWALTVCLGVFFPLLNLIGIHMAYYLRFFQLMVLVYSFSLLICGVYLWRKGHKNARFYILGWSSVIIASFVYLFTSNGLLPLNTFTRQSLYFGFGLEALMFSLALGDRLNILKKEKDAALAQNLSLVTNQKEVLENKVKERTWEIQEQKEEMEAQNQMMKETHKALKEAYQEINKKNQNLLASINYAQTIQNALLSLRKGVVNALGADNFFILFKPRDIVSGDFHYIEVLESEQLLLAAIDCTGHGIPGAFMSMIGYEVMTEIVKIRRETKPNAILELLHRYIASVLKQSETNNRDGMDVALVVIDKQKHIMEFAGAKNPLVYIQNEQLTLIKGDKRSIGGQVRQRKEFKCHQVDISTPTIFYLFSDGYQDQFGGEENKKFMLARLKSLLMNVHLKRMEEQQKILNTTLEDWMQQGNETQIDDVLVVGVRV</sequence>
<keyword evidence="3" id="KW-1133">Transmembrane helix</keyword>
<dbReference type="InterPro" id="IPR001932">
    <property type="entry name" value="PPM-type_phosphatase-like_dom"/>
</dbReference>
<name>A1ZF76_MICM2</name>
<feature type="domain" description="7TM-DISM receptor extracellular" evidence="7">
    <location>
        <begin position="32"/>
        <end position="163"/>
    </location>
</feature>
<feature type="domain" description="PPM-type phosphatase" evidence="5">
    <location>
        <begin position="502"/>
        <end position="700"/>
    </location>
</feature>
<dbReference type="PANTHER" id="PTHR43156:SF9">
    <property type="entry name" value="HAMP DOMAIN-CONTAINING PROTEIN"/>
    <property type="match status" value="1"/>
</dbReference>